<dbReference type="InterPro" id="IPR020843">
    <property type="entry name" value="ER"/>
</dbReference>
<evidence type="ECO:0000313" key="2">
    <source>
        <dbReference type="EMBL" id="MDQ0366821.1"/>
    </source>
</evidence>
<dbReference type="Pfam" id="PF08240">
    <property type="entry name" value="ADH_N"/>
    <property type="match status" value="1"/>
</dbReference>
<evidence type="ECO:0000259" key="1">
    <source>
        <dbReference type="SMART" id="SM00829"/>
    </source>
</evidence>
<dbReference type="AlphaFoldDB" id="A0AAE3W000"/>
<dbReference type="InterPro" id="IPR036291">
    <property type="entry name" value="NAD(P)-bd_dom_sf"/>
</dbReference>
<dbReference type="SUPFAM" id="SSF50129">
    <property type="entry name" value="GroES-like"/>
    <property type="match status" value="1"/>
</dbReference>
<protein>
    <submittedName>
        <fullName evidence="2">NADPH:quinone reductase-like Zn-dependent oxidoreductase</fullName>
    </submittedName>
</protein>
<name>A0AAE3W000_9ACTN</name>
<keyword evidence="3" id="KW-1185">Reference proteome</keyword>
<sequence length="299" mass="29734">MTLALVSHPDTDTPVLERVTLPAPGPGELRVRVIAASVDPVDLFLAGGFGRLVWGLTGTIGLGSSFTGVVTAIGDGVTGFAPGDRIAAAHSVLTAPARGHAEETVVPASAAATIPDGVDPVAAATLPLNGLTAAQLLDRLGPADGRTMLVTGAAGGVGGFAVALAARAGWAVTALARESDRDFVLRAGAHGLTTELPGPEFDAVVDAAVLEAVALGAVRDGGAFAGSTSARPATPERGITVDLVDSQPDGDRLAALLRLAADGVLELRVAGTVPLSESEVAYGKVAAGGGRGRWLLLAD</sequence>
<gene>
    <name evidence="2" type="ORF">J2S42_003490</name>
</gene>
<dbReference type="PANTHER" id="PTHR43482">
    <property type="entry name" value="PROTEIN AST1-RELATED"/>
    <property type="match status" value="1"/>
</dbReference>
<dbReference type="InterPro" id="IPR011032">
    <property type="entry name" value="GroES-like_sf"/>
</dbReference>
<reference evidence="2 3" key="1">
    <citation type="submission" date="2023-07" db="EMBL/GenBank/DDBJ databases">
        <title>Sequencing the genomes of 1000 actinobacteria strains.</title>
        <authorList>
            <person name="Klenk H.-P."/>
        </authorList>
    </citation>
    <scope>NUCLEOTIDE SEQUENCE [LARGE SCALE GENOMIC DNA]</scope>
    <source>
        <strain evidence="2 3">DSM 44709</strain>
    </source>
</reference>
<accession>A0AAE3W000</accession>
<dbReference type="GO" id="GO:0016491">
    <property type="term" value="F:oxidoreductase activity"/>
    <property type="evidence" value="ECO:0007669"/>
    <property type="project" value="InterPro"/>
</dbReference>
<feature type="domain" description="Enoyl reductase (ER)" evidence="1">
    <location>
        <begin position="10"/>
        <end position="296"/>
    </location>
</feature>
<dbReference type="EMBL" id="JAUSUZ010000001">
    <property type="protein sequence ID" value="MDQ0366821.1"/>
    <property type="molecule type" value="Genomic_DNA"/>
</dbReference>
<dbReference type="Gene3D" id="3.90.180.10">
    <property type="entry name" value="Medium-chain alcohol dehydrogenases, catalytic domain"/>
    <property type="match status" value="1"/>
</dbReference>
<dbReference type="SMART" id="SM00829">
    <property type="entry name" value="PKS_ER"/>
    <property type="match status" value="1"/>
</dbReference>
<proteinExistence type="predicted"/>
<dbReference type="PANTHER" id="PTHR43482:SF1">
    <property type="entry name" value="PROTEIN AST1-RELATED"/>
    <property type="match status" value="1"/>
</dbReference>
<dbReference type="SUPFAM" id="SSF51735">
    <property type="entry name" value="NAD(P)-binding Rossmann-fold domains"/>
    <property type="match status" value="1"/>
</dbReference>
<comment type="caution">
    <text evidence="2">The sequence shown here is derived from an EMBL/GenBank/DDBJ whole genome shotgun (WGS) entry which is preliminary data.</text>
</comment>
<dbReference type="InterPro" id="IPR013154">
    <property type="entry name" value="ADH-like_N"/>
</dbReference>
<dbReference type="InterPro" id="IPR052585">
    <property type="entry name" value="Lipid_raft_assoc_Zn_ADH"/>
</dbReference>
<dbReference type="RefSeq" id="WP_307240430.1">
    <property type="nucleotide sequence ID" value="NZ_JAUSUZ010000001.1"/>
</dbReference>
<evidence type="ECO:0000313" key="3">
    <source>
        <dbReference type="Proteomes" id="UP001240236"/>
    </source>
</evidence>
<dbReference type="Gene3D" id="3.40.50.720">
    <property type="entry name" value="NAD(P)-binding Rossmann-like Domain"/>
    <property type="match status" value="1"/>
</dbReference>
<dbReference type="Proteomes" id="UP001240236">
    <property type="component" value="Unassembled WGS sequence"/>
</dbReference>
<organism evidence="2 3">
    <name type="scientific">Catenuloplanes indicus</name>
    <dbReference type="NCBI Taxonomy" id="137267"/>
    <lineage>
        <taxon>Bacteria</taxon>
        <taxon>Bacillati</taxon>
        <taxon>Actinomycetota</taxon>
        <taxon>Actinomycetes</taxon>
        <taxon>Micromonosporales</taxon>
        <taxon>Micromonosporaceae</taxon>
        <taxon>Catenuloplanes</taxon>
    </lineage>
</organism>